<keyword evidence="1" id="KW-1133">Transmembrane helix</keyword>
<comment type="caution">
    <text evidence="2">The sequence shown here is derived from an EMBL/GenBank/DDBJ whole genome shotgun (WGS) entry which is preliminary data.</text>
</comment>
<name>A0ABT2BJZ1_9BURK</name>
<keyword evidence="1" id="KW-0472">Membrane</keyword>
<dbReference type="Proteomes" id="UP001205861">
    <property type="component" value="Unassembled WGS sequence"/>
</dbReference>
<keyword evidence="1" id="KW-0812">Transmembrane</keyword>
<dbReference type="EMBL" id="JANUGV010000002">
    <property type="protein sequence ID" value="MCS0608831.1"/>
    <property type="molecule type" value="Genomic_DNA"/>
</dbReference>
<dbReference type="InterPro" id="IPR012902">
    <property type="entry name" value="N_methyl_site"/>
</dbReference>
<organism evidence="2 3">
    <name type="scientific">Massilia solisilvae</name>
    <dbReference type="NCBI Taxonomy" id="1811225"/>
    <lineage>
        <taxon>Bacteria</taxon>
        <taxon>Pseudomonadati</taxon>
        <taxon>Pseudomonadota</taxon>
        <taxon>Betaproteobacteria</taxon>
        <taxon>Burkholderiales</taxon>
        <taxon>Oxalobacteraceae</taxon>
        <taxon>Telluria group</taxon>
        <taxon>Massilia</taxon>
    </lineage>
</organism>
<dbReference type="NCBIfam" id="TIGR02532">
    <property type="entry name" value="IV_pilin_GFxxxE"/>
    <property type="match status" value="1"/>
</dbReference>
<dbReference type="Pfam" id="PF07963">
    <property type="entry name" value="N_methyl"/>
    <property type="match status" value="1"/>
</dbReference>
<feature type="transmembrane region" description="Helical" evidence="1">
    <location>
        <begin position="6"/>
        <end position="27"/>
    </location>
</feature>
<dbReference type="InterPro" id="IPR031982">
    <property type="entry name" value="PilE-like"/>
</dbReference>
<reference evidence="2 3" key="1">
    <citation type="submission" date="2022-08" db="EMBL/GenBank/DDBJ databases">
        <title>Reclassification of Massilia species as members of the genera Telluria, Duganella, Pseudoduganella, Mokoshia gen. nov. and Zemynaea gen. nov. using orthogonal and non-orthogonal genome-based approaches.</title>
        <authorList>
            <person name="Bowman J.P."/>
        </authorList>
    </citation>
    <scope>NUCLEOTIDE SEQUENCE [LARGE SCALE GENOMIC DNA]</scope>
    <source>
        <strain evidence="2 3">JCM 31607</strain>
    </source>
</reference>
<dbReference type="Pfam" id="PF16732">
    <property type="entry name" value="ComP_DUS"/>
    <property type="match status" value="1"/>
</dbReference>
<dbReference type="Gene3D" id="3.30.700.10">
    <property type="entry name" value="Glycoprotein, Type 4 Pilin"/>
    <property type="match status" value="1"/>
</dbReference>
<accession>A0ABT2BJZ1</accession>
<dbReference type="RefSeq" id="WP_258856495.1">
    <property type="nucleotide sequence ID" value="NZ_JANUGV010000002.1"/>
</dbReference>
<dbReference type="InterPro" id="IPR045584">
    <property type="entry name" value="Pilin-like"/>
</dbReference>
<dbReference type="SUPFAM" id="SSF54523">
    <property type="entry name" value="Pili subunits"/>
    <property type="match status" value="1"/>
</dbReference>
<evidence type="ECO:0000313" key="3">
    <source>
        <dbReference type="Proteomes" id="UP001205861"/>
    </source>
</evidence>
<sequence>MRGFTLVEVMIVLVILAVLGALAYPTYAGYIRKTRRIEAQLVLVEAMRQEEHHFTLHRRYKAFSALDGSSGPFRWWSGSTAAASGYEIDAYPCPNSTLAACIVLRARPGTDRVDSRFRDPECETLTLDSAGRQTSSGTLDRCWP</sequence>
<dbReference type="PROSITE" id="PS00409">
    <property type="entry name" value="PROKAR_NTER_METHYL"/>
    <property type="match status" value="1"/>
</dbReference>
<evidence type="ECO:0000313" key="2">
    <source>
        <dbReference type="EMBL" id="MCS0608831.1"/>
    </source>
</evidence>
<proteinExistence type="predicted"/>
<keyword evidence="3" id="KW-1185">Reference proteome</keyword>
<gene>
    <name evidence="2" type="ORF">NX773_11705</name>
</gene>
<protein>
    <submittedName>
        <fullName evidence="2">Type IV pilin protein</fullName>
    </submittedName>
</protein>
<evidence type="ECO:0000256" key="1">
    <source>
        <dbReference type="SAM" id="Phobius"/>
    </source>
</evidence>